<accession>A0A2I1NAX2</accession>
<dbReference type="GO" id="GO:0004222">
    <property type="term" value="F:metalloendopeptidase activity"/>
    <property type="evidence" value="ECO:0007669"/>
    <property type="project" value="UniProtKB-UniRule"/>
</dbReference>
<evidence type="ECO:0000256" key="3">
    <source>
        <dbReference type="ARBA" id="ARBA00022475"/>
    </source>
</evidence>
<evidence type="ECO:0000256" key="5">
    <source>
        <dbReference type="ARBA" id="ARBA00022692"/>
    </source>
</evidence>
<evidence type="ECO:0000256" key="2">
    <source>
        <dbReference type="ARBA" id="ARBA00009779"/>
    </source>
</evidence>
<dbReference type="PANTHER" id="PTHR43221:SF1">
    <property type="entry name" value="PROTEASE HTPX"/>
    <property type="match status" value="1"/>
</dbReference>
<keyword evidence="7 12" id="KW-0378">Hydrolase</keyword>
<dbReference type="Gene3D" id="3.30.2010.10">
    <property type="entry name" value="Metalloproteases ('zincins'), catalytic domain"/>
    <property type="match status" value="1"/>
</dbReference>
<evidence type="ECO:0000256" key="11">
    <source>
        <dbReference type="ARBA" id="ARBA00023136"/>
    </source>
</evidence>
<protein>
    <recommendedName>
        <fullName evidence="12">Protease HtpX homolog</fullName>
        <ecNumber evidence="12">3.4.24.-</ecNumber>
    </recommendedName>
</protein>
<evidence type="ECO:0000313" key="14">
    <source>
        <dbReference type="EMBL" id="PKZ29533.1"/>
    </source>
</evidence>
<dbReference type="InterPro" id="IPR022919">
    <property type="entry name" value="Pept_M48_protease_HtpX"/>
</dbReference>
<feature type="transmembrane region" description="Helical" evidence="12">
    <location>
        <begin position="30"/>
        <end position="47"/>
    </location>
</feature>
<keyword evidence="10 12" id="KW-0482">Metalloprotease</keyword>
<gene>
    <name evidence="12" type="primary">htpX</name>
    <name evidence="14" type="ORF">CYJ41_04020</name>
</gene>
<evidence type="ECO:0000256" key="8">
    <source>
        <dbReference type="ARBA" id="ARBA00022833"/>
    </source>
</evidence>
<reference evidence="14 15" key="1">
    <citation type="submission" date="2017-12" db="EMBL/GenBank/DDBJ databases">
        <title>Phylogenetic diversity of female urinary microbiome.</title>
        <authorList>
            <person name="Thomas-White K."/>
            <person name="Wolfe A.J."/>
        </authorList>
    </citation>
    <scope>NUCLEOTIDE SEQUENCE [LARGE SCALE GENOMIC DNA]</scope>
    <source>
        <strain evidence="14 15">UMB0112</strain>
    </source>
</reference>
<feature type="transmembrane region" description="Helical" evidence="12">
    <location>
        <begin position="140"/>
        <end position="159"/>
    </location>
</feature>
<keyword evidence="3 12" id="KW-1003">Cell membrane</keyword>
<comment type="cofactor">
    <cofactor evidence="12">
        <name>Zn(2+)</name>
        <dbReference type="ChEBI" id="CHEBI:29105"/>
    </cofactor>
    <text evidence="12">Binds 1 zinc ion per subunit.</text>
</comment>
<evidence type="ECO:0000256" key="6">
    <source>
        <dbReference type="ARBA" id="ARBA00022723"/>
    </source>
</evidence>
<dbReference type="Proteomes" id="UP000234639">
    <property type="component" value="Unassembled WGS sequence"/>
</dbReference>
<feature type="binding site" evidence="12">
    <location>
        <position position="204"/>
    </location>
    <ligand>
        <name>Zn(2+)</name>
        <dbReference type="ChEBI" id="CHEBI:29105"/>
        <note>catalytic</note>
    </ligand>
</feature>
<dbReference type="GO" id="GO:0005886">
    <property type="term" value="C:plasma membrane"/>
    <property type="evidence" value="ECO:0007669"/>
    <property type="project" value="UniProtKB-SubCell"/>
</dbReference>
<evidence type="ECO:0000256" key="4">
    <source>
        <dbReference type="ARBA" id="ARBA00022670"/>
    </source>
</evidence>
<dbReference type="InterPro" id="IPR001915">
    <property type="entry name" value="Peptidase_M48"/>
</dbReference>
<comment type="caution">
    <text evidence="14">The sequence shown here is derived from an EMBL/GenBank/DDBJ whole genome shotgun (WGS) entry which is preliminary data.</text>
</comment>
<dbReference type="Pfam" id="PF01435">
    <property type="entry name" value="Peptidase_M48"/>
    <property type="match status" value="1"/>
</dbReference>
<feature type="transmembrane region" description="Helical" evidence="12">
    <location>
        <begin position="7"/>
        <end position="24"/>
    </location>
</feature>
<feature type="binding site" evidence="12">
    <location>
        <position position="130"/>
    </location>
    <ligand>
        <name>Zn(2+)</name>
        <dbReference type="ChEBI" id="CHEBI:29105"/>
        <note>catalytic</note>
    </ligand>
</feature>
<dbReference type="HAMAP" id="MF_00188">
    <property type="entry name" value="Pept_M48_protease_HtpX"/>
    <property type="match status" value="1"/>
</dbReference>
<feature type="active site" evidence="12">
    <location>
        <position position="131"/>
    </location>
</feature>
<evidence type="ECO:0000256" key="9">
    <source>
        <dbReference type="ARBA" id="ARBA00022989"/>
    </source>
</evidence>
<keyword evidence="5 12" id="KW-0812">Transmembrane</keyword>
<keyword evidence="9 12" id="KW-1133">Transmembrane helix</keyword>
<evidence type="ECO:0000256" key="1">
    <source>
        <dbReference type="ARBA" id="ARBA00004651"/>
    </source>
</evidence>
<evidence type="ECO:0000256" key="7">
    <source>
        <dbReference type="ARBA" id="ARBA00022801"/>
    </source>
</evidence>
<feature type="binding site" evidence="12">
    <location>
        <position position="134"/>
    </location>
    <ligand>
        <name>Zn(2+)</name>
        <dbReference type="ChEBI" id="CHEBI:29105"/>
        <note>catalytic</note>
    </ligand>
</feature>
<dbReference type="EMBL" id="PKHU01000003">
    <property type="protein sequence ID" value="PKZ29533.1"/>
    <property type="molecule type" value="Genomic_DNA"/>
</dbReference>
<dbReference type="EC" id="3.4.24.-" evidence="12"/>
<dbReference type="GO" id="GO:0008270">
    <property type="term" value="F:zinc ion binding"/>
    <property type="evidence" value="ECO:0007669"/>
    <property type="project" value="UniProtKB-UniRule"/>
</dbReference>
<dbReference type="AlphaFoldDB" id="A0A2I1NAX2"/>
<evidence type="ECO:0000256" key="12">
    <source>
        <dbReference type="HAMAP-Rule" id="MF_00188"/>
    </source>
</evidence>
<sequence>MEIIKTSILMIALMFLFMAIGYLIGGQSGMIIAFLIACATNFFSYFFSDKIVLKYYNAILVTKQNASGLYDIVEKLCKKGNLPLPKICIIPDPTPNAFATGRNPKHAVVAVTEGLLNLMSEEEIEAVIAHELSHVKHYDILTGSIAAVFAGAIAILANIAKMGAMFGGNNKNSNRSNIFVLIALAVIAPLTATIIQLAISRSREFEADRGSAELTSNPNGLIKALSKLESYSKNPLKNADSSSAHMFIVNPLSGKSNFSSLFRTHPSTEERIKALKNLRIKA</sequence>
<name>A0A2I1NAX2_9BACT</name>
<dbReference type="PANTHER" id="PTHR43221">
    <property type="entry name" value="PROTEASE HTPX"/>
    <property type="match status" value="1"/>
</dbReference>
<organism evidence="14 15">
    <name type="scientific">Campylobacter ureolyticus</name>
    <dbReference type="NCBI Taxonomy" id="827"/>
    <lineage>
        <taxon>Bacteria</taxon>
        <taxon>Pseudomonadati</taxon>
        <taxon>Campylobacterota</taxon>
        <taxon>Epsilonproteobacteria</taxon>
        <taxon>Campylobacterales</taxon>
        <taxon>Campylobacteraceae</taxon>
        <taxon>Campylobacter</taxon>
    </lineage>
</organism>
<proteinExistence type="inferred from homology"/>
<comment type="subcellular location">
    <subcellularLocation>
        <location evidence="1 12">Cell membrane</location>
        <topology evidence="1 12">Multi-pass membrane protein</topology>
    </subcellularLocation>
</comment>
<dbReference type="NCBIfam" id="NF002826">
    <property type="entry name" value="PRK03001.1"/>
    <property type="match status" value="1"/>
</dbReference>
<feature type="transmembrane region" description="Helical" evidence="12">
    <location>
        <begin position="179"/>
        <end position="199"/>
    </location>
</feature>
<dbReference type="CDD" id="cd07336">
    <property type="entry name" value="M48B_HtpX_like"/>
    <property type="match status" value="1"/>
</dbReference>
<keyword evidence="8 12" id="KW-0862">Zinc</keyword>
<evidence type="ECO:0000256" key="10">
    <source>
        <dbReference type="ARBA" id="ARBA00023049"/>
    </source>
</evidence>
<dbReference type="InterPro" id="IPR050083">
    <property type="entry name" value="HtpX_protease"/>
</dbReference>
<dbReference type="RefSeq" id="WP_101637099.1">
    <property type="nucleotide sequence ID" value="NZ_CAUPEY010000002.1"/>
</dbReference>
<comment type="similarity">
    <text evidence="2 12">Belongs to the peptidase M48B family.</text>
</comment>
<evidence type="ECO:0000313" key="15">
    <source>
        <dbReference type="Proteomes" id="UP000234639"/>
    </source>
</evidence>
<keyword evidence="4 12" id="KW-0645">Protease</keyword>
<keyword evidence="11 12" id="KW-0472">Membrane</keyword>
<keyword evidence="6 12" id="KW-0479">Metal-binding</keyword>
<feature type="domain" description="Peptidase M48" evidence="13">
    <location>
        <begin position="67"/>
        <end position="277"/>
    </location>
</feature>
<evidence type="ECO:0000259" key="13">
    <source>
        <dbReference type="Pfam" id="PF01435"/>
    </source>
</evidence>
<dbReference type="GO" id="GO:0006508">
    <property type="term" value="P:proteolysis"/>
    <property type="evidence" value="ECO:0007669"/>
    <property type="project" value="UniProtKB-KW"/>
</dbReference>